<dbReference type="PANTHER" id="PTHR43441">
    <property type="entry name" value="RIBOSOMAL-PROTEIN-SERINE ACETYLTRANSFERASE"/>
    <property type="match status" value="1"/>
</dbReference>
<evidence type="ECO:0000259" key="1">
    <source>
        <dbReference type="PROSITE" id="PS51186"/>
    </source>
</evidence>
<accession>A0A0C2W522</accession>
<dbReference type="SUPFAM" id="SSF55729">
    <property type="entry name" value="Acyl-CoA N-acyltransferases (Nat)"/>
    <property type="match status" value="1"/>
</dbReference>
<name>A0A0C2W522_9BACL</name>
<comment type="caution">
    <text evidence="2">The sequence shown here is derived from an EMBL/GenBank/DDBJ whole genome shotgun (WGS) entry which is preliminary data.</text>
</comment>
<dbReference type="PANTHER" id="PTHR43441:SF12">
    <property type="entry name" value="RIBOSOMAL N-ACETYLTRANSFERASE YDAF-RELATED"/>
    <property type="match status" value="1"/>
</dbReference>
<evidence type="ECO:0000313" key="3">
    <source>
        <dbReference type="Proteomes" id="UP000031972"/>
    </source>
</evidence>
<feature type="domain" description="N-acetyltransferase" evidence="1">
    <location>
        <begin position="10"/>
        <end position="172"/>
    </location>
</feature>
<dbReference type="RefSeq" id="WP_041055498.1">
    <property type="nucleotide sequence ID" value="NZ_JXRR01000008.1"/>
</dbReference>
<dbReference type="OrthoDB" id="9784707at2"/>
<protein>
    <submittedName>
        <fullName evidence="2">GCN5 family acetyltransferase</fullName>
    </submittedName>
</protein>
<keyword evidence="3" id="KW-1185">Reference proteome</keyword>
<dbReference type="AlphaFoldDB" id="A0A0C2W522"/>
<dbReference type="InterPro" id="IPR000182">
    <property type="entry name" value="GNAT_dom"/>
</dbReference>
<reference evidence="2 3" key="1">
    <citation type="submission" date="2015-01" db="EMBL/GenBank/DDBJ databases">
        <title>Jeotgalibacillus campisalis genome sequencing.</title>
        <authorList>
            <person name="Goh K.M."/>
            <person name="Chan K.-G."/>
            <person name="Yaakop A.S."/>
            <person name="Ee R."/>
            <person name="Gan H.M."/>
            <person name="Chan C.S."/>
        </authorList>
    </citation>
    <scope>NUCLEOTIDE SEQUENCE [LARGE SCALE GENOMIC DNA]</scope>
    <source>
        <strain evidence="2 3">SF-57</strain>
    </source>
</reference>
<dbReference type="EMBL" id="JXRR01000008">
    <property type="protein sequence ID" value="KIL51113.1"/>
    <property type="molecule type" value="Genomic_DNA"/>
</dbReference>
<dbReference type="Proteomes" id="UP000031972">
    <property type="component" value="Unassembled WGS sequence"/>
</dbReference>
<gene>
    <name evidence="2" type="ORF">KR50_09940</name>
</gene>
<organism evidence="2 3">
    <name type="scientific">Jeotgalibacillus campisalis</name>
    <dbReference type="NCBI Taxonomy" id="220754"/>
    <lineage>
        <taxon>Bacteria</taxon>
        <taxon>Bacillati</taxon>
        <taxon>Bacillota</taxon>
        <taxon>Bacilli</taxon>
        <taxon>Bacillales</taxon>
        <taxon>Caryophanaceae</taxon>
        <taxon>Jeotgalibacillus</taxon>
    </lineage>
</organism>
<keyword evidence="2" id="KW-0808">Transferase</keyword>
<dbReference type="PROSITE" id="PS51186">
    <property type="entry name" value="GNAT"/>
    <property type="match status" value="1"/>
</dbReference>
<dbReference type="Gene3D" id="3.40.630.30">
    <property type="match status" value="1"/>
</dbReference>
<dbReference type="PATRIC" id="fig|220754.4.peg.1014"/>
<dbReference type="GO" id="GO:1990189">
    <property type="term" value="F:protein N-terminal-serine acetyltransferase activity"/>
    <property type="evidence" value="ECO:0007669"/>
    <property type="project" value="TreeGrafter"/>
</dbReference>
<sequence length="181" mass="21024">MFVHKIDEELELKLPQKHDAEALFRLTDQSRSHLKEWLPWLDFTTKEEDTKNFIAGSNKLYADNQGLNALIFFKGELAGVAGYNQLDWTNKTAKVGYWLGVGFQGHGIMTRTAQALTQYAFEELNMNRVEIRAAAGNKKSRAIPERLGYTYEGQIRQAEWLYDHYVDHVMYGMLSDEWKNR</sequence>
<proteinExistence type="predicted"/>
<dbReference type="GO" id="GO:0008999">
    <property type="term" value="F:protein-N-terminal-alanine acetyltransferase activity"/>
    <property type="evidence" value="ECO:0007669"/>
    <property type="project" value="TreeGrafter"/>
</dbReference>
<dbReference type="Pfam" id="PF13302">
    <property type="entry name" value="Acetyltransf_3"/>
    <property type="match status" value="1"/>
</dbReference>
<evidence type="ECO:0000313" key="2">
    <source>
        <dbReference type="EMBL" id="KIL51113.1"/>
    </source>
</evidence>
<dbReference type="InterPro" id="IPR051908">
    <property type="entry name" value="Ribosomal_N-acetyltransferase"/>
</dbReference>
<dbReference type="GO" id="GO:0005737">
    <property type="term" value="C:cytoplasm"/>
    <property type="evidence" value="ECO:0007669"/>
    <property type="project" value="TreeGrafter"/>
</dbReference>
<dbReference type="InterPro" id="IPR016181">
    <property type="entry name" value="Acyl_CoA_acyltransferase"/>
</dbReference>